<dbReference type="EMBL" id="JARQWQ010000096">
    <property type="protein sequence ID" value="KAK2551558.1"/>
    <property type="molecule type" value="Genomic_DNA"/>
</dbReference>
<evidence type="ECO:0000313" key="1">
    <source>
        <dbReference type="EMBL" id="KAK2551558.1"/>
    </source>
</evidence>
<reference evidence="1" key="2">
    <citation type="journal article" date="2023" name="Science">
        <title>Genomic signatures of disease resistance in endangered staghorn corals.</title>
        <authorList>
            <person name="Vollmer S.V."/>
            <person name="Selwyn J.D."/>
            <person name="Despard B.A."/>
            <person name="Roesel C.L."/>
        </authorList>
    </citation>
    <scope>NUCLEOTIDE SEQUENCE</scope>
    <source>
        <strain evidence="1">K2</strain>
    </source>
</reference>
<evidence type="ECO:0000313" key="2">
    <source>
        <dbReference type="Proteomes" id="UP001249851"/>
    </source>
</evidence>
<keyword evidence="2" id="KW-1185">Reference proteome</keyword>
<proteinExistence type="predicted"/>
<sequence>MSWVVAISVHTPYLAVFAFKGGCFKEWDIETNNSENYRAGLKHIVCGRSRAGSISSSATKKLTSSAKRTRNSSSNHFSITGIGGSEKEWLKLAGRIRIVATDKTKVFMAKNELNRLSFEPETRSTRNAKYYDVLETNYSTEISPHFFMMGHNYKCHKKHFLRLALAPPAEEKFLLEKCRVWKAVIIAHWYFIA</sequence>
<reference evidence="1" key="1">
    <citation type="journal article" date="2023" name="G3 (Bethesda)">
        <title>Whole genome assembly and annotation of the endangered Caribbean coral Acropora cervicornis.</title>
        <authorList>
            <person name="Selwyn J.D."/>
            <person name="Vollmer S.V."/>
        </authorList>
    </citation>
    <scope>NUCLEOTIDE SEQUENCE</scope>
    <source>
        <strain evidence="1">K2</strain>
    </source>
</reference>
<protein>
    <submittedName>
        <fullName evidence="1">Uncharacterized protein</fullName>
    </submittedName>
</protein>
<accession>A0AAD9PYR6</accession>
<dbReference type="Proteomes" id="UP001249851">
    <property type="component" value="Unassembled WGS sequence"/>
</dbReference>
<comment type="caution">
    <text evidence="1">The sequence shown here is derived from an EMBL/GenBank/DDBJ whole genome shotgun (WGS) entry which is preliminary data.</text>
</comment>
<organism evidence="1 2">
    <name type="scientific">Acropora cervicornis</name>
    <name type="common">Staghorn coral</name>
    <dbReference type="NCBI Taxonomy" id="6130"/>
    <lineage>
        <taxon>Eukaryota</taxon>
        <taxon>Metazoa</taxon>
        <taxon>Cnidaria</taxon>
        <taxon>Anthozoa</taxon>
        <taxon>Hexacorallia</taxon>
        <taxon>Scleractinia</taxon>
        <taxon>Astrocoeniina</taxon>
        <taxon>Acroporidae</taxon>
        <taxon>Acropora</taxon>
    </lineage>
</organism>
<dbReference type="AlphaFoldDB" id="A0AAD9PYR6"/>
<gene>
    <name evidence="1" type="ORF">P5673_027536</name>
</gene>
<name>A0AAD9PYR6_ACRCE</name>